<sequence length="602" mass="64318">MFKIFIGLAAVVAATPTPYNPRPFSQLAKRQASYGGSSLEVDLGYSTYQGFHNASAGIDNYLGIRFAAPPIGSLRFQAPRAPVMNNSATISAMQYGATCPQTPSSGSAGVHFQSQVNASEDCLFLNVQTPSNASGPLPVLFWIHGGGYGEGNGREDLTAIMETNGNSFVGVSIQYRLGAFGFLSSDEVFRKGAVNAGLLDQHLALQWVQQYIHLFNGDPTRVTISGESAGAGSVMLQDMAYGGSLGTQLFQNSIAASPYLPMQYGYKDWEPSQAYYAFATEAGCAPNTAYGANGSTPIFECLVGKDSATLINASGTTSEMTSYGAWAFLPVTDGVFVQDLPSRQLGRGQVNGLRTLSGNNANEGVAFTPQDIKTEDDLVAYLQGLFPLFSNNDIAKVLMYYPSTNASVNMNALQFATTGDSGPTALNESSVGTGQQQRADNIYAETTFVCPSYWLAEAYSSSRYGGGEAWKYQFSIPPGYHGEDVGGYFNYPGQEFSSNFITAFQKIWGNFITSNNPSISSTIANGISSGNVTVNAASDWPPYTIYDPVQLDLNTTCPAVIGGVCVGANATNEIRLVNAYTWEGGRGMRCDFWRAIGELVPE</sequence>
<dbReference type="PANTHER" id="PTHR11559">
    <property type="entry name" value="CARBOXYLESTERASE"/>
    <property type="match status" value="1"/>
</dbReference>
<protein>
    <recommendedName>
        <fullName evidence="1">Carboxylesterase type B domain-containing protein</fullName>
    </recommendedName>
</protein>
<dbReference type="SUPFAM" id="SSF53474">
    <property type="entry name" value="alpha/beta-Hydrolases"/>
    <property type="match status" value="1"/>
</dbReference>
<dbReference type="InterPro" id="IPR050309">
    <property type="entry name" value="Type-B_Carboxylest/Lipase"/>
</dbReference>
<name>A0AAN7YNA9_9PEZI</name>
<dbReference type="InterPro" id="IPR002018">
    <property type="entry name" value="CarbesteraseB"/>
</dbReference>
<dbReference type="Gene3D" id="3.40.50.1820">
    <property type="entry name" value="alpha/beta hydrolase"/>
    <property type="match status" value="1"/>
</dbReference>
<organism evidence="2 3">
    <name type="scientific">Meristemomyces frigidus</name>
    <dbReference type="NCBI Taxonomy" id="1508187"/>
    <lineage>
        <taxon>Eukaryota</taxon>
        <taxon>Fungi</taxon>
        <taxon>Dikarya</taxon>
        <taxon>Ascomycota</taxon>
        <taxon>Pezizomycotina</taxon>
        <taxon>Dothideomycetes</taxon>
        <taxon>Dothideomycetidae</taxon>
        <taxon>Mycosphaerellales</taxon>
        <taxon>Teratosphaeriaceae</taxon>
        <taxon>Meristemomyces</taxon>
    </lineage>
</organism>
<evidence type="ECO:0000313" key="2">
    <source>
        <dbReference type="EMBL" id="KAK5118281.1"/>
    </source>
</evidence>
<dbReference type="AlphaFoldDB" id="A0AAN7YNA9"/>
<dbReference type="InterPro" id="IPR029058">
    <property type="entry name" value="AB_hydrolase_fold"/>
</dbReference>
<feature type="domain" description="Carboxylesterase type B" evidence="1">
    <location>
        <begin position="47"/>
        <end position="545"/>
    </location>
</feature>
<gene>
    <name evidence="2" type="ORF">LTR62_002794</name>
</gene>
<evidence type="ECO:0000313" key="3">
    <source>
        <dbReference type="Proteomes" id="UP001310890"/>
    </source>
</evidence>
<proteinExistence type="predicted"/>
<dbReference type="EMBL" id="JAVRRL010000002">
    <property type="protein sequence ID" value="KAK5118281.1"/>
    <property type="molecule type" value="Genomic_DNA"/>
</dbReference>
<dbReference type="Pfam" id="PF00135">
    <property type="entry name" value="COesterase"/>
    <property type="match status" value="1"/>
</dbReference>
<dbReference type="Proteomes" id="UP001310890">
    <property type="component" value="Unassembled WGS sequence"/>
</dbReference>
<accession>A0AAN7YNA9</accession>
<reference evidence="2" key="1">
    <citation type="submission" date="2023-08" db="EMBL/GenBank/DDBJ databases">
        <title>Black Yeasts Isolated from many extreme environments.</title>
        <authorList>
            <person name="Coleine C."/>
            <person name="Stajich J.E."/>
            <person name="Selbmann L."/>
        </authorList>
    </citation>
    <scope>NUCLEOTIDE SEQUENCE</scope>
    <source>
        <strain evidence="2">CCFEE 5401</strain>
    </source>
</reference>
<comment type="caution">
    <text evidence="2">The sequence shown here is derived from an EMBL/GenBank/DDBJ whole genome shotgun (WGS) entry which is preliminary data.</text>
</comment>
<evidence type="ECO:0000259" key="1">
    <source>
        <dbReference type="Pfam" id="PF00135"/>
    </source>
</evidence>